<evidence type="ECO:0000313" key="3">
    <source>
        <dbReference type="Proteomes" id="UP000887013"/>
    </source>
</evidence>
<name>A0A8X6U1Q7_NEPPI</name>
<organism evidence="2 3">
    <name type="scientific">Nephila pilipes</name>
    <name type="common">Giant wood spider</name>
    <name type="synonym">Nephila maculata</name>
    <dbReference type="NCBI Taxonomy" id="299642"/>
    <lineage>
        <taxon>Eukaryota</taxon>
        <taxon>Metazoa</taxon>
        <taxon>Ecdysozoa</taxon>
        <taxon>Arthropoda</taxon>
        <taxon>Chelicerata</taxon>
        <taxon>Arachnida</taxon>
        <taxon>Araneae</taxon>
        <taxon>Araneomorphae</taxon>
        <taxon>Entelegynae</taxon>
        <taxon>Araneoidea</taxon>
        <taxon>Nephilidae</taxon>
        <taxon>Nephila</taxon>
    </lineage>
</organism>
<dbReference type="GO" id="GO:0071897">
    <property type="term" value="P:DNA biosynthetic process"/>
    <property type="evidence" value="ECO:0007669"/>
    <property type="project" value="UniProtKB-ARBA"/>
</dbReference>
<comment type="caution">
    <text evidence="2">The sequence shown here is derived from an EMBL/GenBank/DDBJ whole genome shotgun (WGS) entry which is preliminary data.</text>
</comment>
<keyword evidence="3" id="KW-1185">Reference proteome</keyword>
<dbReference type="EMBL" id="BMAW01070409">
    <property type="protein sequence ID" value="GFT73099.1"/>
    <property type="molecule type" value="Genomic_DNA"/>
</dbReference>
<dbReference type="SUPFAM" id="SSF56672">
    <property type="entry name" value="DNA/RNA polymerases"/>
    <property type="match status" value="1"/>
</dbReference>
<reference evidence="2" key="1">
    <citation type="submission" date="2020-08" db="EMBL/GenBank/DDBJ databases">
        <title>Multicomponent nature underlies the extraordinary mechanical properties of spider dragline silk.</title>
        <authorList>
            <person name="Kono N."/>
            <person name="Nakamura H."/>
            <person name="Mori M."/>
            <person name="Yoshida Y."/>
            <person name="Ohtoshi R."/>
            <person name="Malay A.D."/>
            <person name="Moran D.A.P."/>
            <person name="Tomita M."/>
            <person name="Numata K."/>
            <person name="Arakawa K."/>
        </authorList>
    </citation>
    <scope>NUCLEOTIDE SEQUENCE</scope>
</reference>
<protein>
    <submittedName>
        <fullName evidence="2">Uncharacterized protein</fullName>
    </submittedName>
</protein>
<dbReference type="EMBL" id="BMAW01069346">
    <property type="protein sequence ID" value="GFT68532.1"/>
    <property type="molecule type" value="Genomic_DNA"/>
</dbReference>
<sequence>MQEEVINLLMEMQQNDSTEPSESAWASPIVLVWMKDASTRFCIDYHWLNDITKKGLRSLCTNIFWCLLTLLDGTGFSSSIHFCNCETKVSRSILMVGGSKNSPGNLLVPYIIWAIEWFMSDLMAALKPSSTVGRDSVHLMLCAFIALFRVLCYLSIFPLHYPYEVVCDTFAPHIAARI</sequence>
<proteinExistence type="predicted"/>
<accession>A0A8X6U1Q7</accession>
<evidence type="ECO:0000313" key="2">
    <source>
        <dbReference type="EMBL" id="GFT73099.1"/>
    </source>
</evidence>
<dbReference type="InterPro" id="IPR043502">
    <property type="entry name" value="DNA/RNA_pol_sf"/>
</dbReference>
<dbReference type="Proteomes" id="UP000887013">
    <property type="component" value="Unassembled WGS sequence"/>
</dbReference>
<dbReference type="OrthoDB" id="112267at2759"/>
<evidence type="ECO:0000313" key="1">
    <source>
        <dbReference type="EMBL" id="GFT68532.1"/>
    </source>
</evidence>
<gene>
    <name evidence="1" type="ORF">NPIL_149831</name>
    <name evidence="2" type="ORF">NPIL_654921</name>
</gene>
<dbReference type="Gene3D" id="3.10.10.10">
    <property type="entry name" value="HIV Type 1 Reverse Transcriptase, subunit A, domain 1"/>
    <property type="match status" value="1"/>
</dbReference>
<dbReference type="AlphaFoldDB" id="A0A8X6U1Q7"/>